<reference evidence="1 2" key="1">
    <citation type="journal article" date="2013" name="BMC Genomics">
        <title>Genome sequencing and comparative genomics of honey bee microsporidia, Nosema apis reveal novel insights into host-parasite interactions.</title>
        <authorList>
            <person name="Chen Yp."/>
            <person name="Pettis J.S."/>
            <person name="Zhao Y."/>
            <person name="Liu X."/>
            <person name="Tallon L.J."/>
            <person name="Sadzewicz L.D."/>
            <person name="Li R."/>
            <person name="Zheng H."/>
            <person name="Huang S."/>
            <person name="Zhang X."/>
            <person name="Hamilton M.C."/>
            <person name="Pernal S.F."/>
            <person name="Melathopoulos A.P."/>
            <person name="Yan X."/>
            <person name="Evans J.D."/>
        </authorList>
    </citation>
    <scope>NUCLEOTIDE SEQUENCE [LARGE SCALE GENOMIC DNA]</scope>
    <source>
        <strain evidence="1 2">BRL 01</strain>
    </source>
</reference>
<organism evidence="1 2">
    <name type="scientific">Vairimorpha apis BRL 01</name>
    <dbReference type="NCBI Taxonomy" id="1037528"/>
    <lineage>
        <taxon>Eukaryota</taxon>
        <taxon>Fungi</taxon>
        <taxon>Fungi incertae sedis</taxon>
        <taxon>Microsporidia</taxon>
        <taxon>Nosematidae</taxon>
        <taxon>Vairimorpha</taxon>
    </lineage>
</organism>
<sequence>MEIYTNYQNYGCSFVIDENFIPEKLSSVQEECYNNLQNDISPNYNIIAYILDPFDHKKCYLFIENTLSKNIKHHTINFENHLSVQKVKREILFEETNTNHLFEKYFIKNVFFIEDTENYIKQLIEHVFDYFNLFNILIHCFQCLLNKLDYKISTIFCFECKIYEKALNIKISNIYQKFYNFLNTCKIILNIKMKITYLNSVNNTIKINLNILQNFFIDMILVSSDFKTFSIEKKLK</sequence>
<keyword evidence="2" id="KW-1185">Reference proteome</keyword>
<dbReference type="VEuPathDB" id="MicrosporidiaDB:NAPIS_ORF00923"/>
<evidence type="ECO:0000313" key="2">
    <source>
        <dbReference type="Proteomes" id="UP000053780"/>
    </source>
</evidence>
<dbReference type="HOGENOM" id="CLU_072371_0_0_1"/>
<protein>
    <submittedName>
        <fullName evidence="1">Uncharacterized protein</fullName>
    </submittedName>
</protein>
<dbReference type="Proteomes" id="UP000053780">
    <property type="component" value="Unassembled WGS sequence"/>
</dbReference>
<dbReference type="AlphaFoldDB" id="T0MEI9"/>
<proteinExistence type="predicted"/>
<dbReference type="EMBL" id="KE647133">
    <property type="protein sequence ID" value="EQB61501.1"/>
    <property type="molecule type" value="Genomic_DNA"/>
</dbReference>
<evidence type="ECO:0000313" key="1">
    <source>
        <dbReference type="EMBL" id="EQB61501.1"/>
    </source>
</evidence>
<gene>
    <name evidence="1" type="ORF">NAPIS_ORF00923</name>
</gene>
<name>T0MEI9_9MICR</name>
<accession>T0MEI9</accession>